<accession>A0A8D8CFB9</accession>
<dbReference type="EMBL" id="HBUE01124026">
    <property type="protein sequence ID" value="CAG6493749.1"/>
    <property type="molecule type" value="Transcribed_RNA"/>
</dbReference>
<reference evidence="1" key="1">
    <citation type="submission" date="2021-05" db="EMBL/GenBank/DDBJ databases">
        <authorList>
            <person name="Alioto T."/>
            <person name="Alioto T."/>
            <person name="Gomez Garrido J."/>
        </authorList>
    </citation>
    <scope>NUCLEOTIDE SEQUENCE</scope>
</reference>
<protein>
    <submittedName>
        <fullName evidence="1">(northern house mosquito) hypothetical protein</fullName>
    </submittedName>
</protein>
<dbReference type="AlphaFoldDB" id="A0A8D8CFB9"/>
<proteinExistence type="predicted"/>
<name>A0A8D8CFB9_CULPI</name>
<sequence length="164" mass="17193">MGFVTSGTSASVGKGSTLTRSCWSLECVIIRCARQGVILNAGRGSALGGIGASAWRGTSCPSLTGLSAFPCVMRSWWIASMGSAWRQIIAGVVWDSGWRGVVAFRCAIQAVSTRTAPILISARAGKATAKRLNLTSASRRAILRAIMATVWESTNAPVTTGTER</sequence>
<organism evidence="1">
    <name type="scientific">Culex pipiens</name>
    <name type="common">House mosquito</name>
    <dbReference type="NCBI Taxonomy" id="7175"/>
    <lineage>
        <taxon>Eukaryota</taxon>
        <taxon>Metazoa</taxon>
        <taxon>Ecdysozoa</taxon>
        <taxon>Arthropoda</taxon>
        <taxon>Hexapoda</taxon>
        <taxon>Insecta</taxon>
        <taxon>Pterygota</taxon>
        <taxon>Neoptera</taxon>
        <taxon>Endopterygota</taxon>
        <taxon>Diptera</taxon>
        <taxon>Nematocera</taxon>
        <taxon>Culicoidea</taxon>
        <taxon>Culicidae</taxon>
        <taxon>Culicinae</taxon>
        <taxon>Culicini</taxon>
        <taxon>Culex</taxon>
        <taxon>Culex</taxon>
    </lineage>
</organism>
<evidence type="ECO:0000313" key="1">
    <source>
        <dbReference type="EMBL" id="CAG6493749.1"/>
    </source>
</evidence>